<evidence type="ECO:0000256" key="2">
    <source>
        <dbReference type="ARBA" id="ARBA00004625"/>
    </source>
</evidence>
<evidence type="ECO:0000256" key="3">
    <source>
        <dbReference type="ARBA" id="ARBA00010321"/>
    </source>
</evidence>
<keyword evidence="8 13" id="KW-1133">Transmembrane helix</keyword>
<keyword evidence="6 13" id="KW-0812">Transmembrane</keyword>
<evidence type="ECO:0000256" key="9">
    <source>
        <dbReference type="ARBA" id="ARBA00023031"/>
    </source>
</evidence>
<proteinExistence type="inferred from homology"/>
<evidence type="ECO:0000256" key="5">
    <source>
        <dbReference type="ARBA" id="ARBA00022448"/>
    </source>
</evidence>
<keyword evidence="5" id="KW-0813">Transport</keyword>
<reference evidence="14" key="1">
    <citation type="submission" date="2020-11" db="EMBL/GenBank/DDBJ databases">
        <authorList>
            <person name="Bejerman N."/>
        </authorList>
    </citation>
    <scope>NUCLEOTIDE SEQUENCE</scope>
    <source>
        <strain evidence="14">Cary</strain>
    </source>
</reference>
<keyword evidence="11" id="KW-1038">Host endoplasmic reticulum</keyword>
<keyword evidence="9" id="KW-0916">Viral movement protein</keyword>
<evidence type="ECO:0000256" key="8">
    <source>
        <dbReference type="ARBA" id="ARBA00022989"/>
    </source>
</evidence>
<comment type="subcellular location">
    <subcellularLocation>
        <location evidence="2">Host endoplasmic reticulum membrane</location>
    </subcellularLocation>
</comment>
<feature type="transmembrane region" description="Helical" evidence="13">
    <location>
        <begin position="12"/>
        <end position="30"/>
    </location>
</feature>
<organism evidence="14">
    <name type="scientific">Carya illinoinensis carlavirus 1</name>
    <dbReference type="NCBI Taxonomy" id="2794420"/>
    <lineage>
        <taxon>Viruses</taxon>
        <taxon>Riboviria</taxon>
        <taxon>Orthornavirae</taxon>
        <taxon>Kitrinoviricota</taxon>
        <taxon>Alsuviricetes</taxon>
        <taxon>Tymovirales</taxon>
        <taxon>Betaflexiviridae</taxon>
        <taxon>Quinvirinae</taxon>
        <taxon>Carlavirus</taxon>
    </lineage>
</organism>
<dbReference type="GO" id="GO:0044167">
    <property type="term" value="C:host cell endoplasmic reticulum membrane"/>
    <property type="evidence" value="ECO:0007669"/>
    <property type="project" value="UniProtKB-SubCell"/>
</dbReference>
<evidence type="ECO:0000256" key="13">
    <source>
        <dbReference type="SAM" id="Phobius"/>
    </source>
</evidence>
<feature type="transmembrane region" description="Helical" evidence="13">
    <location>
        <begin position="73"/>
        <end position="94"/>
    </location>
</feature>
<keyword evidence="10 13" id="KW-0472">Membrane</keyword>
<sequence length="107" mass="11440">MPLTPPPDYTKVLFAVAGGLGLALIIGLFTRSTLPFSGDQAHSLPHGGWYKDGTKQVYYGGPGKLNSVEKQGFLIGQPWAIVIILVGLIILSTLRSPNRCVICGHSH</sequence>
<comment type="similarity">
    <text evidence="3">Belongs to the Tymovirales TGBp2 protein family.</text>
</comment>
<accession>A0A7T5QZF5</accession>
<keyword evidence="7" id="KW-1043">Host membrane</keyword>
<evidence type="ECO:0000256" key="10">
    <source>
        <dbReference type="ARBA" id="ARBA00023136"/>
    </source>
</evidence>
<dbReference type="EMBL" id="MW328759">
    <property type="protein sequence ID" value="QQG34674.1"/>
    <property type="molecule type" value="Genomic_RNA"/>
</dbReference>
<evidence type="ECO:0000313" key="14">
    <source>
        <dbReference type="EMBL" id="QQG34674.1"/>
    </source>
</evidence>
<dbReference type="GO" id="GO:0046740">
    <property type="term" value="P:transport of virus in host, cell to cell"/>
    <property type="evidence" value="ECO:0007669"/>
    <property type="project" value="UniProtKB-KW"/>
</dbReference>
<comment type="function">
    <text evidence="1">Plays a role in viral cell-to-cell propagation, by facilitating genome transport to neighboring plant cells through plasmosdesmata,.</text>
</comment>
<evidence type="ECO:0000256" key="4">
    <source>
        <dbReference type="ARBA" id="ARBA00013304"/>
    </source>
</evidence>
<evidence type="ECO:0000256" key="1">
    <source>
        <dbReference type="ARBA" id="ARBA00002252"/>
    </source>
</evidence>
<dbReference type="Pfam" id="PF01307">
    <property type="entry name" value="Plant_vir_prot"/>
    <property type="match status" value="1"/>
</dbReference>
<evidence type="ECO:0000256" key="7">
    <source>
        <dbReference type="ARBA" id="ARBA00022870"/>
    </source>
</evidence>
<name>A0A7T5QZF5_9VIRU</name>
<protein>
    <recommendedName>
        <fullName evidence="4">Movement protein TGB2</fullName>
    </recommendedName>
    <alternativeName>
        <fullName evidence="12">Triple gene block 2 protein</fullName>
    </alternativeName>
</protein>
<evidence type="ECO:0000256" key="6">
    <source>
        <dbReference type="ARBA" id="ARBA00022692"/>
    </source>
</evidence>
<evidence type="ECO:0000256" key="11">
    <source>
        <dbReference type="ARBA" id="ARBA00023184"/>
    </source>
</evidence>
<evidence type="ECO:0000256" key="12">
    <source>
        <dbReference type="ARBA" id="ARBA00032240"/>
    </source>
</evidence>
<dbReference type="InterPro" id="IPR001896">
    <property type="entry name" value="Plant_vir_prot"/>
</dbReference>